<protein>
    <submittedName>
        <fullName evidence="1">Uncharacterized protein</fullName>
    </submittedName>
</protein>
<dbReference type="AlphaFoldDB" id="A0A917FTU5"/>
<evidence type="ECO:0000313" key="2">
    <source>
        <dbReference type="Proteomes" id="UP000605253"/>
    </source>
</evidence>
<comment type="caution">
    <text evidence="1">The sequence shown here is derived from an EMBL/GenBank/DDBJ whole genome shotgun (WGS) entry which is preliminary data.</text>
</comment>
<keyword evidence="2" id="KW-1185">Reference proteome</keyword>
<dbReference type="RefSeq" id="WP_188366056.1">
    <property type="nucleotide sequence ID" value="NZ_BAABJF010000021.1"/>
</dbReference>
<sequence length="111" mass="12446">MAISKKGSRKILVDDHEFRWKTTGKKDSISVIIWPVDNDRCRIVGKIGYHNKPTAISASGDSERSQIVVTNRMIRAIILHYGVNELLQHSGQINLTAIEGIYDVSQAVRSE</sequence>
<dbReference type="Proteomes" id="UP000605253">
    <property type="component" value="Unassembled WGS sequence"/>
</dbReference>
<evidence type="ECO:0000313" key="1">
    <source>
        <dbReference type="EMBL" id="GGG02454.1"/>
    </source>
</evidence>
<accession>A0A917FTU5</accession>
<reference evidence="1" key="1">
    <citation type="journal article" date="2014" name="Int. J. Syst. Evol. Microbiol.">
        <title>Complete genome sequence of Corynebacterium casei LMG S-19264T (=DSM 44701T), isolated from a smear-ripened cheese.</title>
        <authorList>
            <consortium name="US DOE Joint Genome Institute (JGI-PGF)"/>
            <person name="Walter F."/>
            <person name="Albersmeier A."/>
            <person name="Kalinowski J."/>
            <person name="Ruckert C."/>
        </authorList>
    </citation>
    <scope>NUCLEOTIDE SEQUENCE</scope>
    <source>
        <strain evidence="1">CGMCC 1.12181</strain>
    </source>
</reference>
<gene>
    <name evidence="1" type="ORF">GCM10011365_24540</name>
</gene>
<proteinExistence type="predicted"/>
<dbReference type="EMBL" id="BMEO01000017">
    <property type="protein sequence ID" value="GGG02454.1"/>
    <property type="molecule type" value="Genomic_DNA"/>
</dbReference>
<reference evidence="1" key="2">
    <citation type="submission" date="2020-09" db="EMBL/GenBank/DDBJ databases">
        <authorList>
            <person name="Sun Q."/>
            <person name="Zhou Y."/>
        </authorList>
    </citation>
    <scope>NUCLEOTIDE SEQUENCE</scope>
    <source>
        <strain evidence="1">CGMCC 1.12181</strain>
    </source>
</reference>
<name>A0A917FTU5_9GAMM</name>
<organism evidence="1 2">
    <name type="scientific">Marinicella pacifica</name>
    <dbReference type="NCBI Taxonomy" id="1171543"/>
    <lineage>
        <taxon>Bacteria</taxon>
        <taxon>Pseudomonadati</taxon>
        <taxon>Pseudomonadota</taxon>
        <taxon>Gammaproteobacteria</taxon>
        <taxon>Lysobacterales</taxon>
        <taxon>Marinicellaceae</taxon>
        <taxon>Marinicella</taxon>
    </lineage>
</organism>